<name>A0ABR3WB71_9PEZI</name>
<feature type="domain" description="AB hydrolase-1" evidence="3">
    <location>
        <begin position="42"/>
        <end position="153"/>
    </location>
</feature>
<sequence>MTNLPQLPLPSAITQRYVDLTSVGTCRLKIFVLEAGDPDDELILLFHGYPELAYTWRRIILPLASKGYHVVAPDCRGYGRTTGWDTSSYAHTNLSQFTQDQLILDNIALMRALGHETAACVVGHDFGASAAGACALVRPDLFKAAVFMGHVPPGPAALPPLDLTANSGGDLLSRVPEILASLARRSPPLKHYQWYNSSPTAAHDWENPPQGLRAFLRGYVHLKSHVWKGHGDIGRLTGFTADQLARMPAYYLMPLDSTMPSMVAQNMQGEDENLTKSFVSDEELDVYVSEFERTGFQGMLNWYRSSIDPRHAGSAMSIFAGRKFEVKTTYISGTADWGNYQRPGALEGFETGAAASDYRGTKIFDKAGHWPQTEIPDIVCEEVAKFLEGP</sequence>
<comment type="similarity">
    <text evidence="2">Belongs to the AB hydrolase superfamily. Epoxide hydrolase family.</text>
</comment>
<dbReference type="InterPro" id="IPR000073">
    <property type="entry name" value="AB_hydrolase_1"/>
</dbReference>
<evidence type="ECO:0000256" key="2">
    <source>
        <dbReference type="ARBA" id="ARBA00038334"/>
    </source>
</evidence>
<evidence type="ECO:0000256" key="1">
    <source>
        <dbReference type="ARBA" id="ARBA00022801"/>
    </source>
</evidence>
<dbReference type="PANTHER" id="PTHR43329">
    <property type="entry name" value="EPOXIDE HYDROLASE"/>
    <property type="match status" value="1"/>
</dbReference>
<reference evidence="4 5" key="1">
    <citation type="journal article" date="2024" name="IMA Fungus">
        <title>IMA Genome - F19 : A genome assembly and annotation guide to empower mycologists, including annotated draft genome sequences of Ceratocystis pirilliformis, Diaporthe australafricana, Fusarium ophioides, Paecilomyces lecythidis, and Sporothrix stenoceras.</title>
        <authorList>
            <person name="Aylward J."/>
            <person name="Wilson A.M."/>
            <person name="Visagie C.M."/>
            <person name="Spraker J."/>
            <person name="Barnes I."/>
            <person name="Buitendag C."/>
            <person name="Ceriani C."/>
            <person name="Del Mar Angel L."/>
            <person name="du Plessis D."/>
            <person name="Fuchs T."/>
            <person name="Gasser K."/>
            <person name="Kramer D."/>
            <person name="Li W."/>
            <person name="Munsamy K."/>
            <person name="Piso A."/>
            <person name="Price J.L."/>
            <person name="Sonnekus B."/>
            <person name="Thomas C."/>
            <person name="van der Nest A."/>
            <person name="van Dijk A."/>
            <person name="van Heerden A."/>
            <person name="van Vuuren N."/>
            <person name="Yilmaz N."/>
            <person name="Duong T.A."/>
            <person name="van der Merwe N.A."/>
            <person name="Wingfield M.J."/>
            <person name="Wingfield B.D."/>
        </authorList>
    </citation>
    <scope>NUCLEOTIDE SEQUENCE [LARGE SCALE GENOMIC DNA]</scope>
    <source>
        <strain evidence="4 5">CMW 18300</strain>
    </source>
</reference>
<dbReference type="EMBL" id="JAWRVE010000111">
    <property type="protein sequence ID" value="KAL1857596.1"/>
    <property type="molecule type" value="Genomic_DNA"/>
</dbReference>
<accession>A0ABR3WB71</accession>
<dbReference type="PRINTS" id="PR00412">
    <property type="entry name" value="EPOXHYDRLASE"/>
</dbReference>
<dbReference type="Gene3D" id="3.40.50.1820">
    <property type="entry name" value="alpha/beta hydrolase"/>
    <property type="match status" value="1"/>
</dbReference>
<evidence type="ECO:0000313" key="4">
    <source>
        <dbReference type="EMBL" id="KAL1857596.1"/>
    </source>
</evidence>
<dbReference type="InterPro" id="IPR000639">
    <property type="entry name" value="Epox_hydrolase-like"/>
</dbReference>
<evidence type="ECO:0000259" key="3">
    <source>
        <dbReference type="Pfam" id="PF00561"/>
    </source>
</evidence>
<dbReference type="InterPro" id="IPR029058">
    <property type="entry name" value="AB_hydrolase_fold"/>
</dbReference>
<gene>
    <name evidence="4" type="ORF">Daus18300_010236</name>
</gene>
<protein>
    <recommendedName>
        <fullName evidence="3">AB hydrolase-1 domain-containing protein</fullName>
    </recommendedName>
</protein>
<comment type="caution">
    <text evidence="4">The sequence shown here is derived from an EMBL/GenBank/DDBJ whole genome shotgun (WGS) entry which is preliminary data.</text>
</comment>
<keyword evidence="5" id="KW-1185">Reference proteome</keyword>
<keyword evidence="1" id="KW-0378">Hydrolase</keyword>
<dbReference type="SUPFAM" id="SSF53474">
    <property type="entry name" value="alpha/beta-Hydrolases"/>
    <property type="match status" value="1"/>
</dbReference>
<dbReference type="Pfam" id="PF00561">
    <property type="entry name" value="Abhydrolase_1"/>
    <property type="match status" value="1"/>
</dbReference>
<proteinExistence type="inferred from homology"/>
<evidence type="ECO:0000313" key="5">
    <source>
        <dbReference type="Proteomes" id="UP001583177"/>
    </source>
</evidence>
<dbReference type="Proteomes" id="UP001583177">
    <property type="component" value="Unassembled WGS sequence"/>
</dbReference>
<organism evidence="4 5">
    <name type="scientific">Diaporthe australafricana</name>
    <dbReference type="NCBI Taxonomy" id="127596"/>
    <lineage>
        <taxon>Eukaryota</taxon>
        <taxon>Fungi</taxon>
        <taxon>Dikarya</taxon>
        <taxon>Ascomycota</taxon>
        <taxon>Pezizomycotina</taxon>
        <taxon>Sordariomycetes</taxon>
        <taxon>Sordariomycetidae</taxon>
        <taxon>Diaporthales</taxon>
        <taxon>Diaporthaceae</taxon>
        <taxon>Diaporthe</taxon>
    </lineage>
</organism>